<dbReference type="PRINTS" id="PR01407">
    <property type="entry name" value="BUTYPHLNCDUF"/>
</dbReference>
<dbReference type="Gene3D" id="2.60.120.920">
    <property type="match status" value="1"/>
</dbReference>
<feature type="compositionally biased region" description="Basic and acidic residues" evidence="10">
    <location>
        <begin position="507"/>
        <end position="521"/>
    </location>
</feature>
<evidence type="ECO:0000256" key="3">
    <source>
        <dbReference type="ARBA" id="ARBA00022692"/>
    </source>
</evidence>
<sequence>MKSGSSGRLIKIFFSVSETFTVSVKSPVSVQRGQTATLPCWLNPSQSAEDMEVRWYQGSDEYDTPVLLYKGKAFDSSSQKASYVGRVSFGLKEETSGGLKAGDVSLKLENVTIEDVGKYLCYVSSSEDYDSASISLSVTETGRSPLLSAVMKDDNKVNMSCQSDGWHPKPELSWSDSKKALIPANVSFSKNSAGFYSVHSWVLVSSSSEVSCSVGLFNEAPKEARMRSSAGWVAFGLLLVAVLAALGALYFMYFRKKGKCLIYIREHALMTTFKDAEILMSTNFILCNMFSFQPTNQNQEMMQLMVRNTSDTLNKFNVQLVDTGNLLIKMKDSTLRDNIDAKFPDGDRVTCFTAVRGSPGFSSGRHYWEVSLQNANIDLKTSWWIGVTDKHEIPHDESFPPTTKNGFWFLSSCPKHGKTLQFSTEPETFIHVQSKPKTVGVYLDFDNRDLSFYNVEEKCLIGSLAAKFTGEVFPLFNPGKGDQGTMKILPRPAQDQSNNTEPVAKLQKAEKDQSDMTENPKAETLVSRDSLEQRNYKETLQ</sequence>
<keyword evidence="7" id="KW-1015">Disulfide bond</keyword>
<feature type="region of interest" description="Disordered" evidence="10">
    <location>
        <begin position="490"/>
        <end position="541"/>
    </location>
</feature>
<dbReference type="InterPro" id="IPR043136">
    <property type="entry name" value="B30.2/SPRY_sf"/>
</dbReference>
<reference evidence="14" key="2">
    <citation type="submission" date="2025-09" db="UniProtKB">
        <authorList>
            <consortium name="Ensembl"/>
        </authorList>
    </citation>
    <scope>IDENTIFICATION</scope>
</reference>
<dbReference type="Ensembl" id="ENSXCOT00000003127.1">
    <property type="protein sequence ID" value="ENSXCOP00000003089.1"/>
    <property type="gene ID" value="ENSXCOG00000002450.1"/>
</dbReference>
<dbReference type="PANTHER" id="PTHR24100">
    <property type="entry name" value="BUTYROPHILIN"/>
    <property type="match status" value="1"/>
</dbReference>
<evidence type="ECO:0000313" key="15">
    <source>
        <dbReference type="Proteomes" id="UP000261380"/>
    </source>
</evidence>
<evidence type="ECO:0000259" key="13">
    <source>
        <dbReference type="PROSITE" id="PS50835"/>
    </source>
</evidence>
<evidence type="ECO:0000256" key="10">
    <source>
        <dbReference type="SAM" id="MobiDB-lite"/>
    </source>
</evidence>
<comment type="similarity">
    <text evidence="2">Belongs to the immunoglobulin superfamily. BTN/MOG family.</text>
</comment>
<evidence type="ECO:0000256" key="9">
    <source>
        <dbReference type="ARBA" id="ARBA00023319"/>
    </source>
</evidence>
<dbReference type="PROSITE" id="PS50188">
    <property type="entry name" value="B302_SPRY"/>
    <property type="match status" value="1"/>
</dbReference>
<dbReference type="InterPro" id="IPR003877">
    <property type="entry name" value="SPRY_dom"/>
</dbReference>
<feature type="transmembrane region" description="Helical" evidence="11">
    <location>
        <begin position="232"/>
        <end position="253"/>
    </location>
</feature>
<dbReference type="Pfam" id="PF22705">
    <property type="entry name" value="C2-set_3"/>
    <property type="match status" value="1"/>
</dbReference>
<evidence type="ECO:0000256" key="4">
    <source>
        <dbReference type="ARBA" id="ARBA00022729"/>
    </source>
</evidence>
<protein>
    <recommendedName>
        <fullName evidence="16">Ig-like domain-containing protein</fullName>
    </recommendedName>
</protein>
<keyword evidence="4" id="KW-0732">Signal</keyword>
<dbReference type="PANTHER" id="PTHR24100:SF149">
    <property type="entry name" value="BG-LIKE ANTIGEN 1-RELATED"/>
    <property type="match status" value="1"/>
</dbReference>
<feature type="compositionally biased region" description="Basic and acidic residues" evidence="10">
    <location>
        <begin position="529"/>
        <end position="541"/>
    </location>
</feature>
<evidence type="ECO:0000256" key="7">
    <source>
        <dbReference type="ARBA" id="ARBA00023157"/>
    </source>
</evidence>
<dbReference type="InterPro" id="IPR013783">
    <property type="entry name" value="Ig-like_fold"/>
</dbReference>
<dbReference type="InterPro" id="IPR007110">
    <property type="entry name" value="Ig-like_dom"/>
</dbReference>
<dbReference type="SMART" id="SM00449">
    <property type="entry name" value="SPRY"/>
    <property type="match status" value="1"/>
</dbReference>
<dbReference type="InterPro" id="IPR013320">
    <property type="entry name" value="ConA-like_dom_sf"/>
</dbReference>
<dbReference type="Gene3D" id="2.60.40.10">
    <property type="entry name" value="Immunoglobulins"/>
    <property type="match status" value="2"/>
</dbReference>
<evidence type="ECO:0008006" key="16">
    <source>
        <dbReference type="Google" id="ProtNLM"/>
    </source>
</evidence>
<dbReference type="InterPro" id="IPR003599">
    <property type="entry name" value="Ig_sub"/>
</dbReference>
<dbReference type="InterPro" id="IPR013106">
    <property type="entry name" value="Ig_V-set"/>
</dbReference>
<dbReference type="InterPro" id="IPR053896">
    <property type="entry name" value="BTN3A2-like_Ig-C"/>
</dbReference>
<evidence type="ECO:0000256" key="2">
    <source>
        <dbReference type="ARBA" id="ARBA00007591"/>
    </source>
</evidence>
<dbReference type="Pfam" id="PF07686">
    <property type="entry name" value="V-set"/>
    <property type="match status" value="1"/>
</dbReference>
<dbReference type="GO" id="GO:0005102">
    <property type="term" value="F:signaling receptor binding"/>
    <property type="evidence" value="ECO:0007669"/>
    <property type="project" value="TreeGrafter"/>
</dbReference>
<keyword evidence="3 11" id="KW-0812">Transmembrane</keyword>
<keyword evidence="8" id="KW-0325">Glycoprotein</keyword>
<evidence type="ECO:0000256" key="1">
    <source>
        <dbReference type="ARBA" id="ARBA00004479"/>
    </source>
</evidence>
<dbReference type="SUPFAM" id="SSF48726">
    <property type="entry name" value="Immunoglobulin"/>
    <property type="match status" value="2"/>
</dbReference>
<feature type="domain" description="Ig-like" evidence="13">
    <location>
        <begin position="145"/>
        <end position="229"/>
    </location>
</feature>
<dbReference type="SMART" id="SM00409">
    <property type="entry name" value="IG"/>
    <property type="match status" value="1"/>
</dbReference>
<feature type="domain" description="Ig-like" evidence="13">
    <location>
        <begin position="18"/>
        <end position="137"/>
    </location>
</feature>
<dbReference type="Pfam" id="PF00622">
    <property type="entry name" value="SPRY"/>
    <property type="match status" value="1"/>
</dbReference>
<dbReference type="InterPro" id="IPR036179">
    <property type="entry name" value="Ig-like_dom_sf"/>
</dbReference>
<dbReference type="Proteomes" id="UP000261380">
    <property type="component" value="Unplaced"/>
</dbReference>
<name>A0A3B5L5P8_9TELE</name>
<evidence type="ECO:0000256" key="5">
    <source>
        <dbReference type="ARBA" id="ARBA00022989"/>
    </source>
</evidence>
<dbReference type="SUPFAM" id="SSF49899">
    <property type="entry name" value="Concanavalin A-like lectins/glucanases"/>
    <property type="match status" value="1"/>
</dbReference>
<keyword evidence="15" id="KW-1185">Reference proteome</keyword>
<evidence type="ECO:0000256" key="8">
    <source>
        <dbReference type="ARBA" id="ARBA00023180"/>
    </source>
</evidence>
<dbReference type="InterPro" id="IPR050504">
    <property type="entry name" value="IgSF_BTN/MOG"/>
</dbReference>
<evidence type="ECO:0000259" key="12">
    <source>
        <dbReference type="PROSITE" id="PS50188"/>
    </source>
</evidence>
<organism evidence="14 15">
    <name type="scientific">Xiphophorus couchianus</name>
    <name type="common">Monterrey platyfish</name>
    <dbReference type="NCBI Taxonomy" id="32473"/>
    <lineage>
        <taxon>Eukaryota</taxon>
        <taxon>Metazoa</taxon>
        <taxon>Chordata</taxon>
        <taxon>Craniata</taxon>
        <taxon>Vertebrata</taxon>
        <taxon>Euteleostomi</taxon>
        <taxon>Actinopterygii</taxon>
        <taxon>Neopterygii</taxon>
        <taxon>Teleostei</taxon>
        <taxon>Neoteleostei</taxon>
        <taxon>Acanthomorphata</taxon>
        <taxon>Ovalentaria</taxon>
        <taxon>Atherinomorphae</taxon>
        <taxon>Cyprinodontiformes</taxon>
        <taxon>Poeciliidae</taxon>
        <taxon>Poeciliinae</taxon>
        <taxon>Xiphophorus</taxon>
    </lineage>
</organism>
<dbReference type="GO" id="GO:0050863">
    <property type="term" value="P:regulation of T cell activation"/>
    <property type="evidence" value="ECO:0007669"/>
    <property type="project" value="UniProtKB-ARBA"/>
</dbReference>
<dbReference type="InterPro" id="IPR003879">
    <property type="entry name" value="Butyrophylin_SPRY"/>
</dbReference>
<comment type="subcellular location">
    <subcellularLocation>
        <location evidence="1">Membrane</location>
        <topology evidence="1">Single-pass type I membrane protein</topology>
    </subcellularLocation>
</comment>
<evidence type="ECO:0000313" key="14">
    <source>
        <dbReference type="Ensembl" id="ENSXCOP00000003089.1"/>
    </source>
</evidence>
<dbReference type="GO" id="GO:1903037">
    <property type="term" value="P:regulation of leukocyte cell-cell adhesion"/>
    <property type="evidence" value="ECO:0007669"/>
    <property type="project" value="UniProtKB-ARBA"/>
</dbReference>
<keyword evidence="9" id="KW-0393">Immunoglobulin domain</keyword>
<dbReference type="AlphaFoldDB" id="A0A3B5L5P8"/>
<dbReference type="FunFam" id="2.60.40.10:FF:000142">
    <property type="entry name" value="V-set domain-containing T-cell activation inhibitor 1"/>
    <property type="match status" value="1"/>
</dbReference>
<dbReference type="GO" id="GO:0001817">
    <property type="term" value="P:regulation of cytokine production"/>
    <property type="evidence" value="ECO:0007669"/>
    <property type="project" value="TreeGrafter"/>
</dbReference>
<dbReference type="GeneTree" id="ENSGT01120000271914"/>
<dbReference type="GO" id="GO:0009897">
    <property type="term" value="C:external side of plasma membrane"/>
    <property type="evidence" value="ECO:0007669"/>
    <property type="project" value="TreeGrafter"/>
</dbReference>
<dbReference type="PROSITE" id="PS50835">
    <property type="entry name" value="IG_LIKE"/>
    <property type="match status" value="2"/>
</dbReference>
<keyword evidence="6 11" id="KW-0472">Membrane</keyword>
<feature type="domain" description="B30.2/SPRY" evidence="12">
    <location>
        <begin position="296"/>
        <end position="494"/>
    </location>
</feature>
<keyword evidence="5 11" id="KW-1133">Transmembrane helix</keyword>
<dbReference type="GO" id="GO:0050852">
    <property type="term" value="P:T cell receptor signaling pathway"/>
    <property type="evidence" value="ECO:0007669"/>
    <property type="project" value="TreeGrafter"/>
</dbReference>
<reference evidence="14" key="1">
    <citation type="submission" date="2025-08" db="UniProtKB">
        <authorList>
            <consortium name="Ensembl"/>
        </authorList>
    </citation>
    <scope>IDENTIFICATION</scope>
</reference>
<evidence type="ECO:0000256" key="6">
    <source>
        <dbReference type="ARBA" id="ARBA00023136"/>
    </source>
</evidence>
<evidence type="ECO:0000256" key="11">
    <source>
        <dbReference type="SAM" id="Phobius"/>
    </source>
</evidence>
<accession>A0A3B5L5P8</accession>
<dbReference type="InterPro" id="IPR001870">
    <property type="entry name" value="B30.2/SPRY"/>
</dbReference>
<proteinExistence type="inferred from homology"/>